<accession>A0A1J6KND1</accession>
<name>A0A1J6KND1_NICAT</name>
<dbReference type="GO" id="GO:0009507">
    <property type="term" value="C:chloroplast"/>
    <property type="evidence" value="ECO:0007669"/>
    <property type="project" value="EnsemblPlants"/>
</dbReference>
<gene>
    <name evidence="3" type="ORF">A4A49_28530</name>
</gene>
<organism evidence="3 4">
    <name type="scientific">Nicotiana attenuata</name>
    <name type="common">Coyote tobacco</name>
    <dbReference type="NCBI Taxonomy" id="49451"/>
    <lineage>
        <taxon>Eukaryota</taxon>
        <taxon>Viridiplantae</taxon>
        <taxon>Streptophyta</taxon>
        <taxon>Embryophyta</taxon>
        <taxon>Tracheophyta</taxon>
        <taxon>Spermatophyta</taxon>
        <taxon>Magnoliopsida</taxon>
        <taxon>eudicotyledons</taxon>
        <taxon>Gunneridae</taxon>
        <taxon>Pentapetalae</taxon>
        <taxon>asterids</taxon>
        <taxon>lamiids</taxon>
        <taxon>Solanales</taxon>
        <taxon>Solanaceae</taxon>
        <taxon>Nicotianoideae</taxon>
        <taxon>Nicotianeae</taxon>
        <taxon>Nicotiana</taxon>
    </lineage>
</organism>
<evidence type="ECO:0000259" key="2">
    <source>
        <dbReference type="Pfam" id="PF10252"/>
    </source>
</evidence>
<feature type="domain" description="Casein kinase substrate phosphoprotein PP28" evidence="2">
    <location>
        <begin position="635"/>
        <end position="712"/>
    </location>
</feature>
<evidence type="ECO:0000313" key="4">
    <source>
        <dbReference type="Proteomes" id="UP000187609"/>
    </source>
</evidence>
<proteinExistence type="predicted"/>
<comment type="caution">
    <text evidence="3">The sequence shown here is derived from an EMBL/GenBank/DDBJ whole genome shotgun (WGS) entry which is preliminary data.</text>
</comment>
<dbReference type="OMA" id="WSDEIKV"/>
<dbReference type="GO" id="GO:0090391">
    <property type="term" value="P:granum assembly"/>
    <property type="evidence" value="ECO:0007669"/>
    <property type="project" value="EnsemblPlants"/>
</dbReference>
<dbReference type="GO" id="GO:1903866">
    <property type="term" value="P:palisade mesophyll development"/>
    <property type="evidence" value="ECO:0007669"/>
    <property type="project" value="EnsemblPlants"/>
</dbReference>
<dbReference type="Gramene" id="OIT24323">
    <property type="protein sequence ID" value="OIT24323"/>
    <property type="gene ID" value="A4A49_28530"/>
</dbReference>
<evidence type="ECO:0000256" key="1">
    <source>
        <dbReference type="SAM" id="MobiDB-lite"/>
    </source>
</evidence>
<dbReference type="AlphaFoldDB" id="A0A1J6KND1"/>
<dbReference type="InterPro" id="IPR019380">
    <property type="entry name" value="Casein_kinase_sb_PP28"/>
</dbReference>
<dbReference type="GO" id="GO:0010027">
    <property type="term" value="P:thylakoid membrane organization"/>
    <property type="evidence" value="ECO:0007669"/>
    <property type="project" value="EnsemblPlants"/>
</dbReference>
<evidence type="ECO:0000313" key="3">
    <source>
        <dbReference type="EMBL" id="OIT24323.1"/>
    </source>
</evidence>
<dbReference type="Proteomes" id="UP000187609">
    <property type="component" value="Unassembled WGS sequence"/>
</dbReference>
<dbReference type="SMR" id="A0A1J6KND1"/>
<protein>
    <recommendedName>
        <fullName evidence="2">Casein kinase substrate phosphoprotein PP28 domain-containing protein</fullName>
    </recommendedName>
</protein>
<feature type="compositionally biased region" description="Acidic residues" evidence="1">
    <location>
        <begin position="599"/>
        <end position="619"/>
    </location>
</feature>
<feature type="region of interest" description="Disordered" evidence="1">
    <location>
        <begin position="579"/>
        <end position="723"/>
    </location>
</feature>
<dbReference type="PANTHER" id="PTHR35694">
    <property type="entry name" value="DENEDDYLASE"/>
    <property type="match status" value="1"/>
</dbReference>
<keyword evidence="4" id="KW-1185">Reference proteome</keyword>
<dbReference type="PANTHER" id="PTHR35694:SF1">
    <property type="entry name" value="DENEDDYLASE"/>
    <property type="match status" value="1"/>
</dbReference>
<dbReference type="STRING" id="49451.A0A1J6KND1"/>
<feature type="compositionally biased region" description="Basic and acidic residues" evidence="1">
    <location>
        <begin position="647"/>
        <end position="723"/>
    </location>
</feature>
<sequence length="723" mass="81031">MTEENILEAVADFVGAEKSVPPCVRTYENDLARLSLVGAVDFQQALTAAAADGGEAANEHIAAGMPAMVVETLFPGPCDEHSTVSTRLFLPARKVVEKAQKLKSALTKEILSGTTSTNILAMTFRQVLLQHLWNFELVLFIPGAERNMDDLETPRQVPPSFAITSSDERVISVISEVICLSSLESTRRHLLKDTPGGAVQKFFPWFHKHKCIVSKDSSVTLYNLLESQIVANANILLQKFSSERANYRPREGRWTSNWLTSSAYSKLEQIGGPEFISWLSEYVPAYKLEIDAEKLRNVKFEGWKESATNTWEVFLTHSQMVGLSDILDMYYEDVYTLPNKQLSSGVVAKSFNLPSSKRSISMSKAISMVLASGIFLVAIRVLSQCYLPHIPSRKNYHQEIYPVNSCDMISIQHQPMASSKSEEYCVSIIRRIKEFYGWPGDIVMGSGSSASIGELPVYLRYEMDPKDLDLNSSSTPSEGIEDEMKAAAQDIASYQVVLSADGKIVGFQPTSRVAVNQWAANPLVKELYGGTKLSPGLIERGLKISHPGDVIVLELLMSVNPQSSFALGKPTGRRQFSTHEEMIAGTSARPRTFKKVEAEHEEDERSEESEEESEEESDGETEKRKGTEGIIEIQNPNLVKPKNLKAKNVDIEKTTELSRREREEIEKQQAHERYMRLEEQGKTEQARKDLDRLALIRQQRAEAAKKREEEKAAKEQKKLEARK</sequence>
<dbReference type="Pfam" id="PF10252">
    <property type="entry name" value="PP28"/>
    <property type="match status" value="1"/>
</dbReference>
<reference evidence="3" key="1">
    <citation type="submission" date="2016-11" db="EMBL/GenBank/DDBJ databases">
        <title>The genome of Nicotiana attenuata.</title>
        <authorList>
            <person name="Xu S."/>
            <person name="Brockmoeller T."/>
            <person name="Gaquerel E."/>
            <person name="Navarro A."/>
            <person name="Kuhl H."/>
            <person name="Gase K."/>
            <person name="Ling Z."/>
            <person name="Zhou W."/>
            <person name="Kreitzer C."/>
            <person name="Stanke M."/>
            <person name="Tang H."/>
            <person name="Lyons E."/>
            <person name="Pandey P."/>
            <person name="Pandey S.P."/>
            <person name="Timmermann B."/>
            <person name="Baldwin I.T."/>
        </authorList>
    </citation>
    <scope>NUCLEOTIDE SEQUENCE [LARGE SCALE GENOMIC DNA]</scope>
    <source>
        <strain evidence="3">UT</strain>
    </source>
</reference>
<dbReference type="EMBL" id="MJEQ01003182">
    <property type="protein sequence ID" value="OIT24323.1"/>
    <property type="molecule type" value="Genomic_DNA"/>
</dbReference>